<evidence type="ECO:0000313" key="12">
    <source>
        <dbReference type="EMBL" id="CAH1419463.1"/>
    </source>
</evidence>
<keyword evidence="14" id="KW-1185">Reference proteome</keyword>
<dbReference type="EMBL" id="CAKMRJ010000335">
    <property type="protein sequence ID" value="CAH1419455.1"/>
    <property type="molecule type" value="Genomic_DNA"/>
</dbReference>
<evidence type="ECO:0000313" key="6">
    <source>
        <dbReference type="EMBL" id="CAH1419451.1"/>
    </source>
</evidence>
<dbReference type="EMBL" id="CAKMRJ010000335">
    <property type="protein sequence ID" value="CAH1419463.1"/>
    <property type="molecule type" value="Genomic_DNA"/>
</dbReference>
<dbReference type="EMBL" id="CAKMRJ010000335">
    <property type="protein sequence ID" value="CAH1419465.1"/>
    <property type="molecule type" value="Genomic_DNA"/>
</dbReference>
<accession>A0AAU9LY31</accession>
<evidence type="ECO:0000313" key="4">
    <source>
        <dbReference type="EMBL" id="CAH1419447.1"/>
    </source>
</evidence>
<comment type="caution">
    <text evidence="8">The sequence shown here is derived from an EMBL/GenBank/DDBJ whole genome shotgun (WGS) entry which is preliminary data.</text>
</comment>
<reference evidence="8 14" key="1">
    <citation type="submission" date="2022-01" db="EMBL/GenBank/DDBJ databases">
        <authorList>
            <person name="Xiong W."/>
            <person name="Schranz E."/>
        </authorList>
    </citation>
    <scope>NUCLEOTIDE SEQUENCE [LARGE SCALE GENOMIC DNA]</scope>
</reference>
<protein>
    <submittedName>
        <fullName evidence="8">Uncharacterized protein</fullName>
    </submittedName>
</protein>
<evidence type="ECO:0000313" key="2">
    <source>
        <dbReference type="EMBL" id="CAH1419443.1"/>
    </source>
</evidence>
<proteinExistence type="predicted"/>
<dbReference type="EMBL" id="CAKMRJ010000335">
    <property type="protein sequence ID" value="CAH1419451.1"/>
    <property type="molecule type" value="Genomic_DNA"/>
</dbReference>
<evidence type="ECO:0000313" key="9">
    <source>
        <dbReference type="EMBL" id="CAH1419457.1"/>
    </source>
</evidence>
<evidence type="ECO:0000313" key="14">
    <source>
        <dbReference type="Proteomes" id="UP001157418"/>
    </source>
</evidence>
<dbReference type="EMBL" id="CAKMRJ010000335">
    <property type="protein sequence ID" value="CAH1419457.1"/>
    <property type="molecule type" value="Genomic_DNA"/>
</dbReference>
<dbReference type="EMBL" id="CAKMRJ010000335">
    <property type="protein sequence ID" value="CAH1419459.1"/>
    <property type="molecule type" value="Genomic_DNA"/>
</dbReference>
<evidence type="ECO:0000256" key="1">
    <source>
        <dbReference type="SAM" id="MobiDB-lite"/>
    </source>
</evidence>
<name>A0AAU9LY31_9ASTR</name>
<evidence type="ECO:0000313" key="13">
    <source>
        <dbReference type="EMBL" id="CAH1419465.1"/>
    </source>
</evidence>
<feature type="region of interest" description="Disordered" evidence="1">
    <location>
        <begin position="1"/>
        <end position="54"/>
    </location>
</feature>
<dbReference type="EMBL" id="CAKMRJ010000335">
    <property type="protein sequence ID" value="CAH1419447.1"/>
    <property type="molecule type" value="Genomic_DNA"/>
</dbReference>
<dbReference type="EMBL" id="CAKMRJ010000335">
    <property type="protein sequence ID" value="CAH1419445.1"/>
    <property type="molecule type" value="Genomic_DNA"/>
</dbReference>
<gene>
    <name evidence="2" type="ORF">LVIROSA_LOCUS6971</name>
    <name evidence="3" type="ORF">LVIROSA_LOCUS6973</name>
    <name evidence="4" type="ORF">LVIROSA_LOCUS6975</name>
    <name evidence="5" type="ORF">LVIROSA_LOCUS6977</name>
    <name evidence="6" type="ORF">LVIROSA_LOCUS6979</name>
    <name evidence="7" type="ORF">LVIROSA_LOCUS6981</name>
    <name evidence="8" type="ORF">LVIROSA_LOCUS6983</name>
    <name evidence="9" type="ORF">LVIROSA_LOCUS6985</name>
    <name evidence="10" type="ORF">LVIROSA_LOCUS6987</name>
    <name evidence="11" type="ORF">LVIROSA_LOCUS6989</name>
    <name evidence="12" type="ORF">LVIROSA_LOCUS6991</name>
    <name evidence="13" type="ORF">LVIROSA_LOCUS6993</name>
</gene>
<dbReference type="EMBL" id="CAKMRJ010000335">
    <property type="protein sequence ID" value="CAH1419461.1"/>
    <property type="molecule type" value="Genomic_DNA"/>
</dbReference>
<evidence type="ECO:0000313" key="11">
    <source>
        <dbReference type="EMBL" id="CAH1419461.1"/>
    </source>
</evidence>
<evidence type="ECO:0000313" key="7">
    <source>
        <dbReference type="EMBL" id="CAH1419453.1"/>
    </source>
</evidence>
<feature type="compositionally biased region" description="Low complexity" evidence="1">
    <location>
        <begin position="18"/>
        <end position="29"/>
    </location>
</feature>
<dbReference type="Proteomes" id="UP001157418">
    <property type="component" value="Unassembled WGS sequence"/>
</dbReference>
<evidence type="ECO:0000313" key="3">
    <source>
        <dbReference type="EMBL" id="CAH1419445.1"/>
    </source>
</evidence>
<dbReference type="EMBL" id="CAKMRJ010000335">
    <property type="protein sequence ID" value="CAH1419449.1"/>
    <property type="molecule type" value="Genomic_DNA"/>
</dbReference>
<sequence>MGSLMRASPTAHDTQQKTRVYSTTTSRVSAEGNSYLGQPKHKHGRPLSAPNTMPTRWGGMVGSDAMRDAQAGVPSAGWLRAQLAFKNSMVHGILQFTPSIAFCYVLHRCVSRDIRCRESFVIPKRPRPARTPRTGRNSKCPSHFCFPWHMPCRGFVMVQRNP</sequence>
<organism evidence="8 14">
    <name type="scientific">Lactuca virosa</name>
    <dbReference type="NCBI Taxonomy" id="75947"/>
    <lineage>
        <taxon>Eukaryota</taxon>
        <taxon>Viridiplantae</taxon>
        <taxon>Streptophyta</taxon>
        <taxon>Embryophyta</taxon>
        <taxon>Tracheophyta</taxon>
        <taxon>Spermatophyta</taxon>
        <taxon>Magnoliopsida</taxon>
        <taxon>eudicotyledons</taxon>
        <taxon>Gunneridae</taxon>
        <taxon>Pentapetalae</taxon>
        <taxon>asterids</taxon>
        <taxon>campanulids</taxon>
        <taxon>Asterales</taxon>
        <taxon>Asteraceae</taxon>
        <taxon>Cichorioideae</taxon>
        <taxon>Cichorieae</taxon>
        <taxon>Lactucinae</taxon>
        <taxon>Lactuca</taxon>
    </lineage>
</organism>
<evidence type="ECO:0000313" key="8">
    <source>
        <dbReference type="EMBL" id="CAH1419455.1"/>
    </source>
</evidence>
<evidence type="ECO:0000313" key="5">
    <source>
        <dbReference type="EMBL" id="CAH1419449.1"/>
    </source>
</evidence>
<evidence type="ECO:0000313" key="10">
    <source>
        <dbReference type="EMBL" id="CAH1419459.1"/>
    </source>
</evidence>
<dbReference type="EMBL" id="CAKMRJ010000335">
    <property type="protein sequence ID" value="CAH1419453.1"/>
    <property type="molecule type" value="Genomic_DNA"/>
</dbReference>
<dbReference type="EMBL" id="CAKMRJ010000335">
    <property type="protein sequence ID" value="CAH1419443.1"/>
    <property type="molecule type" value="Genomic_DNA"/>
</dbReference>
<dbReference type="AlphaFoldDB" id="A0AAU9LY31"/>